<feature type="domain" description="DUF4283" evidence="1">
    <location>
        <begin position="34"/>
        <end position="116"/>
    </location>
</feature>
<organism evidence="2">
    <name type="scientific">Sesamum latifolium</name>
    <dbReference type="NCBI Taxonomy" id="2727402"/>
    <lineage>
        <taxon>Eukaryota</taxon>
        <taxon>Viridiplantae</taxon>
        <taxon>Streptophyta</taxon>
        <taxon>Embryophyta</taxon>
        <taxon>Tracheophyta</taxon>
        <taxon>Spermatophyta</taxon>
        <taxon>Magnoliopsida</taxon>
        <taxon>eudicotyledons</taxon>
        <taxon>Gunneridae</taxon>
        <taxon>Pentapetalae</taxon>
        <taxon>asterids</taxon>
        <taxon>lamiids</taxon>
        <taxon>Lamiales</taxon>
        <taxon>Pedaliaceae</taxon>
        <taxon>Sesamum</taxon>
    </lineage>
</organism>
<accession>A0AAW2XLC7</accession>
<reference evidence="2" key="1">
    <citation type="submission" date="2020-06" db="EMBL/GenBank/DDBJ databases">
        <authorList>
            <person name="Li T."/>
            <person name="Hu X."/>
            <person name="Zhang T."/>
            <person name="Song X."/>
            <person name="Zhang H."/>
            <person name="Dai N."/>
            <person name="Sheng W."/>
            <person name="Hou X."/>
            <person name="Wei L."/>
        </authorList>
    </citation>
    <scope>NUCLEOTIDE SEQUENCE</scope>
    <source>
        <strain evidence="2">KEN1</strain>
        <tissue evidence="2">Leaf</tissue>
    </source>
</reference>
<protein>
    <recommendedName>
        <fullName evidence="1">DUF4283 domain-containing protein</fullName>
    </recommendedName>
</protein>
<dbReference type="Pfam" id="PF14111">
    <property type="entry name" value="DUF4283"/>
    <property type="match status" value="1"/>
</dbReference>
<dbReference type="InterPro" id="IPR025558">
    <property type="entry name" value="DUF4283"/>
</dbReference>
<dbReference type="EMBL" id="JACGWN010000003">
    <property type="protein sequence ID" value="KAL0454689.1"/>
    <property type="molecule type" value="Genomic_DNA"/>
</dbReference>
<sequence length="132" mass="15434">MNREVERLQRNLRITEDEERGVMISDGEWNNDIESHTLCLVGRVLTTKTFHFEALATSTKGMINPVKGVNCQQLSEGRYLLRFFHIIDRDRALAGCPWSFDRNIVIFNTIQTHENPMHVDLNWCDFHAHVHD</sequence>
<name>A0AAW2XLC7_9LAMI</name>
<reference evidence="2" key="2">
    <citation type="journal article" date="2024" name="Plant">
        <title>Genomic evolution and insights into agronomic trait innovations of Sesamum species.</title>
        <authorList>
            <person name="Miao H."/>
            <person name="Wang L."/>
            <person name="Qu L."/>
            <person name="Liu H."/>
            <person name="Sun Y."/>
            <person name="Le M."/>
            <person name="Wang Q."/>
            <person name="Wei S."/>
            <person name="Zheng Y."/>
            <person name="Lin W."/>
            <person name="Duan Y."/>
            <person name="Cao H."/>
            <person name="Xiong S."/>
            <person name="Wang X."/>
            <person name="Wei L."/>
            <person name="Li C."/>
            <person name="Ma Q."/>
            <person name="Ju M."/>
            <person name="Zhao R."/>
            <person name="Li G."/>
            <person name="Mu C."/>
            <person name="Tian Q."/>
            <person name="Mei H."/>
            <person name="Zhang T."/>
            <person name="Gao T."/>
            <person name="Zhang H."/>
        </authorList>
    </citation>
    <scope>NUCLEOTIDE SEQUENCE</scope>
    <source>
        <strain evidence="2">KEN1</strain>
    </source>
</reference>
<evidence type="ECO:0000313" key="2">
    <source>
        <dbReference type="EMBL" id="KAL0454689.1"/>
    </source>
</evidence>
<proteinExistence type="predicted"/>
<gene>
    <name evidence="2" type="ORF">Slati_0808100</name>
</gene>
<dbReference type="AlphaFoldDB" id="A0AAW2XLC7"/>
<comment type="caution">
    <text evidence="2">The sequence shown here is derived from an EMBL/GenBank/DDBJ whole genome shotgun (WGS) entry which is preliminary data.</text>
</comment>
<evidence type="ECO:0000259" key="1">
    <source>
        <dbReference type="Pfam" id="PF14111"/>
    </source>
</evidence>